<organism evidence="1 2">
    <name type="scientific">Mycena alexandri</name>
    <dbReference type="NCBI Taxonomy" id="1745969"/>
    <lineage>
        <taxon>Eukaryota</taxon>
        <taxon>Fungi</taxon>
        <taxon>Dikarya</taxon>
        <taxon>Basidiomycota</taxon>
        <taxon>Agaricomycotina</taxon>
        <taxon>Agaricomycetes</taxon>
        <taxon>Agaricomycetidae</taxon>
        <taxon>Agaricales</taxon>
        <taxon>Marasmiineae</taxon>
        <taxon>Mycenaceae</taxon>
        <taxon>Mycena</taxon>
    </lineage>
</organism>
<proteinExistence type="predicted"/>
<name>A0AAD6X929_9AGAR</name>
<feature type="non-terminal residue" evidence="1">
    <location>
        <position position="112"/>
    </location>
</feature>
<evidence type="ECO:0000313" key="2">
    <source>
        <dbReference type="Proteomes" id="UP001218188"/>
    </source>
</evidence>
<sequence>VTTSGIQDISALLPLLGTDQCERHTSGALDRGFSYVAATPLSIFGSLGIVKAGFATLWASVDIPIFHGPKQMRNAGFQPVGMIKQITHISEAEDSAYVAEARLRTILDQYPI</sequence>
<accession>A0AAD6X929</accession>
<comment type="caution">
    <text evidence="1">The sequence shown here is derived from an EMBL/GenBank/DDBJ whole genome shotgun (WGS) entry which is preliminary data.</text>
</comment>
<dbReference type="Proteomes" id="UP001218188">
    <property type="component" value="Unassembled WGS sequence"/>
</dbReference>
<protein>
    <submittedName>
        <fullName evidence="1">Uncharacterized protein</fullName>
    </submittedName>
</protein>
<dbReference type="AlphaFoldDB" id="A0AAD6X929"/>
<keyword evidence="2" id="KW-1185">Reference proteome</keyword>
<reference evidence="1" key="1">
    <citation type="submission" date="2023-03" db="EMBL/GenBank/DDBJ databases">
        <title>Massive genome expansion in bonnet fungi (Mycena s.s.) driven by repeated elements and novel gene families across ecological guilds.</title>
        <authorList>
            <consortium name="Lawrence Berkeley National Laboratory"/>
            <person name="Harder C.B."/>
            <person name="Miyauchi S."/>
            <person name="Viragh M."/>
            <person name="Kuo A."/>
            <person name="Thoen E."/>
            <person name="Andreopoulos B."/>
            <person name="Lu D."/>
            <person name="Skrede I."/>
            <person name="Drula E."/>
            <person name="Henrissat B."/>
            <person name="Morin E."/>
            <person name="Kohler A."/>
            <person name="Barry K."/>
            <person name="LaButti K."/>
            <person name="Morin E."/>
            <person name="Salamov A."/>
            <person name="Lipzen A."/>
            <person name="Mereny Z."/>
            <person name="Hegedus B."/>
            <person name="Baldrian P."/>
            <person name="Stursova M."/>
            <person name="Weitz H."/>
            <person name="Taylor A."/>
            <person name="Grigoriev I.V."/>
            <person name="Nagy L.G."/>
            <person name="Martin F."/>
            <person name="Kauserud H."/>
        </authorList>
    </citation>
    <scope>NUCLEOTIDE SEQUENCE</scope>
    <source>
        <strain evidence="1">CBHHK200</strain>
    </source>
</reference>
<feature type="non-terminal residue" evidence="1">
    <location>
        <position position="1"/>
    </location>
</feature>
<evidence type="ECO:0000313" key="1">
    <source>
        <dbReference type="EMBL" id="KAJ7039905.1"/>
    </source>
</evidence>
<dbReference type="EMBL" id="JARJCM010000025">
    <property type="protein sequence ID" value="KAJ7039905.1"/>
    <property type="molecule type" value="Genomic_DNA"/>
</dbReference>
<gene>
    <name evidence="1" type="ORF">C8F04DRAFT_914960</name>
</gene>